<dbReference type="AlphaFoldDB" id="A0A9X1Z2B4"/>
<feature type="signal peptide" evidence="1">
    <location>
        <begin position="1"/>
        <end position="18"/>
    </location>
</feature>
<reference evidence="2 3" key="1">
    <citation type="journal article" date="2022" name="Int. J. Syst. Evol. Microbiol.">
        <title>Pseudomonas aegrilactucae sp. nov. and Pseudomonas morbosilactucae sp. nov., pathogens causing bacterial rot of lettuce in Japan.</title>
        <authorList>
            <person name="Sawada H."/>
            <person name="Fujikawa T."/>
            <person name="Satou M."/>
        </authorList>
    </citation>
    <scope>NUCLEOTIDE SEQUENCE [LARGE SCALE GENOMIC DNA]</scope>
    <source>
        <strain evidence="2 3">MAFF 302030</strain>
    </source>
</reference>
<gene>
    <name evidence="2" type="ORF">M1B34_24670</name>
</gene>
<keyword evidence="1" id="KW-0732">Signal</keyword>
<evidence type="ECO:0000256" key="1">
    <source>
        <dbReference type="SAM" id="SignalP"/>
    </source>
</evidence>
<accession>A0A9X1Z2B4</accession>
<dbReference type="Proteomes" id="UP001155059">
    <property type="component" value="Unassembled WGS sequence"/>
</dbReference>
<name>A0A9X1Z2B4_9PSED</name>
<protein>
    <submittedName>
        <fullName evidence="2">Uncharacterized protein</fullName>
    </submittedName>
</protein>
<sequence length="102" mass="11460">MRYFSAALLLIISHSALASDLDQQWLQLIKQDIGSRCPVSIEKFGMITTGLNGYRSEQWLAKSCDGSVEYGVAYYPKEAFPQRASPFSVTRKSSRRSVQPQP</sequence>
<feature type="chain" id="PRO_5040876133" evidence="1">
    <location>
        <begin position="19"/>
        <end position="102"/>
    </location>
</feature>
<comment type="caution">
    <text evidence="2">The sequence shown here is derived from an EMBL/GenBank/DDBJ whole genome shotgun (WGS) entry which is preliminary data.</text>
</comment>
<reference evidence="2 3" key="2">
    <citation type="journal article" date="2023" name="Plant Pathol.">
        <title>Dismantling and reorganizing Pseudomonas marginalis sensu#lato.</title>
        <authorList>
            <person name="Sawada H."/>
            <person name="Fujikawa T."/>
            <person name="Satou M."/>
        </authorList>
    </citation>
    <scope>NUCLEOTIDE SEQUENCE [LARGE SCALE GENOMIC DNA]</scope>
    <source>
        <strain evidence="2 3">MAFF 302030</strain>
    </source>
</reference>
<evidence type="ECO:0000313" key="2">
    <source>
        <dbReference type="EMBL" id="MCK9800785.1"/>
    </source>
</evidence>
<evidence type="ECO:0000313" key="3">
    <source>
        <dbReference type="Proteomes" id="UP001155059"/>
    </source>
</evidence>
<dbReference type="EMBL" id="JALQCW010000070">
    <property type="protein sequence ID" value="MCK9800785.1"/>
    <property type="molecule type" value="Genomic_DNA"/>
</dbReference>
<organism evidence="2 3">
    <name type="scientific">Pseudomonas morbosilactucae</name>
    <dbReference type="NCBI Taxonomy" id="2938197"/>
    <lineage>
        <taxon>Bacteria</taxon>
        <taxon>Pseudomonadati</taxon>
        <taxon>Pseudomonadota</taxon>
        <taxon>Gammaproteobacteria</taxon>
        <taxon>Pseudomonadales</taxon>
        <taxon>Pseudomonadaceae</taxon>
        <taxon>Pseudomonas</taxon>
    </lineage>
</organism>
<dbReference type="RefSeq" id="WP_268266470.1">
    <property type="nucleotide sequence ID" value="NZ_JALQCW010000070.1"/>
</dbReference>
<proteinExistence type="predicted"/>